<protein>
    <submittedName>
        <fullName evidence="3">ATPase N2B (Nucleotide (GTP) binding protein)</fullName>
    </submittedName>
</protein>
<dbReference type="PANTHER" id="PTHR12169:SF6">
    <property type="entry name" value="AFG1-LIKE ATPASE"/>
    <property type="match status" value="1"/>
</dbReference>
<sequence length="360" mass="41837">MSLLNQYNAAIDSGDIQDSPSQRQVLIHLDRLISDFSNQKKSWFNWLKKSSLKGIYIYGPVGVGKTFLMDLFFNTISLEKKLRFHFHHFMQQVDAQLRQLQGIPNPLQRIAADIAKRAQLLCFDEFMVDDIAYAMILAELMQALFARDVVLIATSNSAPDDLYRNGVQRARFLPAITAIKKHCEVIHLSNKQDYRLSRELDFETYIYPLTEETTNLLNRQFDYIAPAAQTTGTLIVQKREIPYIKLSDRVVWFDFKFICNLPRSQLDYLEIAERFDTVFVSDIPVLGESDTVFAILLIHFIDVMYDQGIRLVLSAAAPIDELYIQGEMKQAFKRTQSRLHEMQSKDYIQRHPRRTMSYLT</sequence>
<dbReference type="GO" id="GO:0016887">
    <property type="term" value="F:ATP hydrolysis activity"/>
    <property type="evidence" value="ECO:0007669"/>
    <property type="project" value="InterPro"/>
</dbReference>
<organism evidence="3 4">
    <name type="scientific">Legionella busanensis</name>
    <dbReference type="NCBI Taxonomy" id="190655"/>
    <lineage>
        <taxon>Bacteria</taxon>
        <taxon>Pseudomonadati</taxon>
        <taxon>Pseudomonadota</taxon>
        <taxon>Gammaproteobacteria</taxon>
        <taxon>Legionellales</taxon>
        <taxon>Legionellaceae</taxon>
        <taxon>Legionella</taxon>
    </lineage>
</organism>
<evidence type="ECO:0000256" key="2">
    <source>
        <dbReference type="ARBA" id="ARBA00022840"/>
    </source>
</evidence>
<gene>
    <name evidence="3" type="primary">yhcM</name>
    <name evidence="3" type="ORF">NCTC13316_02850</name>
</gene>
<reference evidence="3 4" key="1">
    <citation type="submission" date="2018-06" db="EMBL/GenBank/DDBJ databases">
        <authorList>
            <consortium name="Pathogen Informatics"/>
            <person name="Doyle S."/>
        </authorList>
    </citation>
    <scope>NUCLEOTIDE SEQUENCE [LARGE SCALE GENOMIC DNA]</scope>
    <source>
        <strain evidence="3 4">NCTC13316</strain>
    </source>
</reference>
<dbReference type="OrthoDB" id="9774491at2"/>
<keyword evidence="4" id="KW-1185">Reference proteome</keyword>
<dbReference type="EMBL" id="UGOD01000001">
    <property type="protein sequence ID" value="STX52727.1"/>
    <property type="molecule type" value="Genomic_DNA"/>
</dbReference>
<name>A0A378JNR9_9GAMM</name>
<dbReference type="Pfam" id="PF03969">
    <property type="entry name" value="AFG1_ATPase"/>
    <property type="match status" value="1"/>
</dbReference>
<dbReference type="GO" id="GO:0005737">
    <property type="term" value="C:cytoplasm"/>
    <property type="evidence" value="ECO:0007669"/>
    <property type="project" value="TreeGrafter"/>
</dbReference>
<dbReference type="InterPro" id="IPR005654">
    <property type="entry name" value="ATPase_AFG1-like"/>
</dbReference>
<evidence type="ECO:0000313" key="3">
    <source>
        <dbReference type="EMBL" id="STX52727.1"/>
    </source>
</evidence>
<dbReference type="NCBIfam" id="NF040713">
    <property type="entry name" value="ZapE"/>
    <property type="match status" value="1"/>
</dbReference>
<evidence type="ECO:0000313" key="4">
    <source>
        <dbReference type="Proteomes" id="UP000254794"/>
    </source>
</evidence>
<proteinExistence type="predicted"/>
<keyword evidence="2" id="KW-0067">ATP-binding</keyword>
<dbReference type="SUPFAM" id="SSF52540">
    <property type="entry name" value="P-loop containing nucleoside triphosphate hydrolases"/>
    <property type="match status" value="1"/>
</dbReference>
<accession>A0A378JNR9</accession>
<dbReference type="Gene3D" id="3.40.50.300">
    <property type="entry name" value="P-loop containing nucleotide triphosphate hydrolases"/>
    <property type="match status" value="1"/>
</dbReference>
<dbReference type="RefSeq" id="WP_115332255.1">
    <property type="nucleotide sequence ID" value="NZ_CAAAHP010000003.1"/>
</dbReference>
<dbReference type="AlphaFoldDB" id="A0A378JNR9"/>
<dbReference type="InterPro" id="IPR027417">
    <property type="entry name" value="P-loop_NTPase"/>
</dbReference>
<dbReference type="Proteomes" id="UP000254794">
    <property type="component" value="Unassembled WGS sequence"/>
</dbReference>
<keyword evidence="1" id="KW-0547">Nucleotide-binding</keyword>
<dbReference type="PANTHER" id="PTHR12169">
    <property type="entry name" value="ATPASE N2B"/>
    <property type="match status" value="1"/>
</dbReference>
<evidence type="ECO:0000256" key="1">
    <source>
        <dbReference type="ARBA" id="ARBA00022741"/>
    </source>
</evidence>
<dbReference type="GO" id="GO:0005524">
    <property type="term" value="F:ATP binding"/>
    <property type="evidence" value="ECO:0007669"/>
    <property type="project" value="UniProtKB-KW"/>
</dbReference>